<accession>A0ACB7SYY3</accession>
<evidence type="ECO:0000313" key="1">
    <source>
        <dbReference type="EMBL" id="KAH6937854.1"/>
    </source>
</evidence>
<protein>
    <submittedName>
        <fullName evidence="1">Uncharacterized protein</fullName>
    </submittedName>
</protein>
<sequence length="216" mass="22975">MSNGRAPYRARTERRRGTVVDSDESWVSDPGDPSVDAADLAPPPPDPGRGHAGAFACPSSSSIAAPAQCNWANRLGFAAPRIEIVASMQWSAPLFVADTNPAAASGISWGSCILDSMSLLCSVIVARRLLRLRRSRKRQLVRWLRRLSSRALRGVMTPRHRGVFRNAVTLASNNPPRVSETIVAAPGCVAGASIASASTLRSAQQTTIDAAASRFS</sequence>
<name>A0ACB7SYY3_HYAAI</name>
<dbReference type="EMBL" id="CM023482">
    <property type="protein sequence ID" value="KAH6937854.1"/>
    <property type="molecule type" value="Genomic_DNA"/>
</dbReference>
<reference evidence="1" key="1">
    <citation type="submission" date="2020-05" db="EMBL/GenBank/DDBJ databases">
        <title>Large-scale comparative analyses of tick genomes elucidate their genetic diversity and vector capacities.</title>
        <authorList>
            <person name="Jia N."/>
            <person name="Wang J."/>
            <person name="Shi W."/>
            <person name="Du L."/>
            <person name="Sun Y."/>
            <person name="Zhan W."/>
            <person name="Jiang J."/>
            <person name="Wang Q."/>
            <person name="Zhang B."/>
            <person name="Ji P."/>
            <person name="Sakyi L.B."/>
            <person name="Cui X."/>
            <person name="Yuan T."/>
            <person name="Jiang B."/>
            <person name="Yang W."/>
            <person name="Lam T.T.-Y."/>
            <person name="Chang Q."/>
            <person name="Ding S."/>
            <person name="Wang X."/>
            <person name="Zhu J."/>
            <person name="Ruan X."/>
            <person name="Zhao L."/>
            <person name="Wei J."/>
            <person name="Que T."/>
            <person name="Du C."/>
            <person name="Cheng J."/>
            <person name="Dai P."/>
            <person name="Han X."/>
            <person name="Huang E."/>
            <person name="Gao Y."/>
            <person name="Liu J."/>
            <person name="Shao H."/>
            <person name="Ye R."/>
            <person name="Li L."/>
            <person name="Wei W."/>
            <person name="Wang X."/>
            <person name="Wang C."/>
            <person name="Yang T."/>
            <person name="Huo Q."/>
            <person name="Li W."/>
            <person name="Guo W."/>
            <person name="Chen H."/>
            <person name="Zhou L."/>
            <person name="Ni X."/>
            <person name="Tian J."/>
            <person name="Zhou Y."/>
            <person name="Sheng Y."/>
            <person name="Liu T."/>
            <person name="Pan Y."/>
            <person name="Xia L."/>
            <person name="Li J."/>
            <person name="Zhao F."/>
            <person name="Cao W."/>
        </authorList>
    </citation>
    <scope>NUCLEOTIDE SEQUENCE</scope>
    <source>
        <strain evidence="1">Hyas-2018</strain>
    </source>
</reference>
<comment type="caution">
    <text evidence="1">The sequence shown here is derived from an EMBL/GenBank/DDBJ whole genome shotgun (WGS) entry which is preliminary data.</text>
</comment>
<dbReference type="Proteomes" id="UP000821845">
    <property type="component" value="Chromosome 2"/>
</dbReference>
<keyword evidence="2" id="KW-1185">Reference proteome</keyword>
<gene>
    <name evidence="1" type="ORF">HPB50_004694</name>
</gene>
<organism evidence="1 2">
    <name type="scientific">Hyalomma asiaticum</name>
    <name type="common">Tick</name>
    <dbReference type="NCBI Taxonomy" id="266040"/>
    <lineage>
        <taxon>Eukaryota</taxon>
        <taxon>Metazoa</taxon>
        <taxon>Ecdysozoa</taxon>
        <taxon>Arthropoda</taxon>
        <taxon>Chelicerata</taxon>
        <taxon>Arachnida</taxon>
        <taxon>Acari</taxon>
        <taxon>Parasitiformes</taxon>
        <taxon>Ixodida</taxon>
        <taxon>Ixodoidea</taxon>
        <taxon>Ixodidae</taxon>
        <taxon>Hyalomminae</taxon>
        <taxon>Hyalomma</taxon>
    </lineage>
</organism>
<evidence type="ECO:0000313" key="2">
    <source>
        <dbReference type="Proteomes" id="UP000821845"/>
    </source>
</evidence>
<proteinExistence type="predicted"/>